<feature type="transmembrane region" description="Helical" evidence="1">
    <location>
        <begin position="35"/>
        <end position="61"/>
    </location>
</feature>
<evidence type="ECO:0000256" key="1">
    <source>
        <dbReference type="SAM" id="Phobius"/>
    </source>
</evidence>
<feature type="transmembrane region" description="Helical" evidence="1">
    <location>
        <begin position="7"/>
        <end position="29"/>
    </location>
</feature>
<comment type="caution">
    <text evidence="2">The sequence shown here is derived from an EMBL/GenBank/DDBJ whole genome shotgun (WGS) entry which is preliminary data.</text>
</comment>
<protein>
    <submittedName>
        <fullName evidence="2">Uncharacterized protein</fullName>
    </submittedName>
</protein>
<proteinExistence type="predicted"/>
<keyword evidence="1" id="KW-0472">Membrane</keyword>
<dbReference type="Proteomes" id="UP000290932">
    <property type="component" value="Unassembled WGS sequence"/>
</dbReference>
<gene>
    <name evidence="2" type="ORF">ABH15_00595</name>
</gene>
<keyword evidence="1" id="KW-0812">Transmembrane</keyword>
<dbReference type="OrthoDB" id="56871at2157"/>
<sequence length="246" mass="28564">MKDSHWLIAVAAGLIALSVGLYGLHYLVFQDLHHIGIYTLGDIAFVPLEVLLVTLVIHQMLDLRDRRKRLEKLNMVIGTFFSAVGTKLLVYLSDNDPHLPEIRQSLVVSDNWTEETFRKVDRELRTYPYDVAIDRIDLAGLKQFLISREDLMLRMLENPTLLEHESFTELLRAVFHLTEELERRPGFESLPDTDLAHLSGDIDRIYRLLVLQWLDYMEYLQKNYPYLFSLAMRTNPFDETASAIVG</sequence>
<name>A0A498H382_9EURY</name>
<feature type="transmembrane region" description="Helical" evidence="1">
    <location>
        <begin position="73"/>
        <end position="92"/>
    </location>
</feature>
<dbReference type="AlphaFoldDB" id="A0A498H382"/>
<dbReference type="EMBL" id="LHQS01000001">
    <property type="protein sequence ID" value="RXE56715.1"/>
    <property type="molecule type" value="Genomic_DNA"/>
</dbReference>
<keyword evidence="1" id="KW-1133">Transmembrane helix</keyword>
<dbReference type="RefSeq" id="WP_128692434.1">
    <property type="nucleotide sequence ID" value="NZ_LHQS01000001.1"/>
</dbReference>
<accession>A0A498H382</accession>
<keyword evidence="3" id="KW-1185">Reference proteome</keyword>
<reference evidence="2 3" key="1">
    <citation type="journal article" date="2015" name="Int. J. Syst. Evol. Microbiol.">
        <title>Methanoculleus taiwanensis sp. nov., a methanogen isolated from deep marine sediment at the deformation front area near Taiwan.</title>
        <authorList>
            <person name="Weng C.Y."/>
            <person name="Chen S.C."/>
            <person name="Lai M.C."/>
            <person name="Wu S.Y."/>
            <person name="Lin S."/>
            <person name="Yang T.F."/>
            <person name="Chen P.C."/>
        </authorList>
    </citation>
    <scope>NUCLEOTIDE SEQUENCE [LARGE SCALE GENOMIC DNA]</scope>
    <source>
        <strain evidence="2 3">CYW4</strain>
    </source>
</reference>
<evidence type="ECO:0000313" key="3">
    <source>
        <dbReference type="Proteomes" id="UP000290932"/>
    </source>
</evidence>
<evidence type="ECO:0000313" key="2">
    <source>
        <dbReference type="EMBL" id="RXE56715.1"/>
    </source>
</evidence>
<organism evidence="2 3">
    <name type="scientific">Methanoculleus taiwanensis</name>
    <dbReference type="NCBI Taxonomy" id="1550565"/>
    <lineage>
        <taxon>Archaea</taxon>
        <taxon>Methanobacteriati</taxon>
        <taxon>Methanobacteriota</taxon>
        <taxon>Stenosarchaea group</taxon>
        <taxon>Methanomicrobia</taxon>
        <taxon>Methanomicrobiales</taxon>
        <taxon>Methanomicrobiaceae</taxon>
        <taxon>Methanoculleus</taxon>
    </lineage>
</organism>